<reference evidence="2" key="1">
    <citation type="submission" date="2019-06" db="EMBL/GenBank/DDBJ databases">
        <authorList>
            <consortium name="Wellcome Sanger Institute Data Sharing"/>
        </authorList>
    </citation>
    <scope>NUCLEOTIDE SEQUENCE [LARGE SCALE GENOMIC DNA]</scope>
</reference>
<feature type="region of interest" description="Disordered" evidence="1">
    <location>
        <begin position="68"/>
        <end position="91"/>
    </location>
</feature>
<accession>A0A673CKA1</accession>
<name>A0A673CKA1_9TELE</name>
<dbReference type="InParanoid" id="A0A673CKA1"/>
<reference evidence="2" key="3">
    <citation type="submission" date="2025-09" db="UniProtKB">
        <authorList>
            <consortium name="Ensembl"/>
        </authorList>
    </citation>
    <scope>IDENTIFICATION</scope>
</reference>
<sequence length="162" mass="17771">VAPCVKSLKRAYCSASGELSPGFTGPTGEGREPDSPSQIGVKATLLSDSLSRFQMRSIFRGRRRSSGYFSYESDSLPDSPPSPRPMTADKATQTPSLTAQVMIHALERTAEAHGEGAFLTHDVWLSVSVEYTLGEYAEELVRVLLRTRRQHSEGNKLHSCKL</sequence>
<evidence type="ECO:0000313" key="3">
    <source>
        <dbReference type="Proteomes" id="UP000472271"/>
    </source>
</evidence>
<reference evidence="2" key="2">
    <citation type="submission" date="2025-08" db="UniProtKB">
        <authorList>
            <consortium name="Ensembl"/>
        </authorList>
    </citation>
    <scope>IDENTIFICATION</scope>
</reference>
<protein>
    <submittedName>
        <fullName evidence="2">Uncharacterized protein</fullName>
    </submittedName>
</protein>
<keyword evidence="3" id="KW-1185">Reference proteome</keyword>
<evidence type="ECO:0000256" key="1">
    <source>
        <dbReference type="SAM" id="MobiDB-lite"/>
    </source>
</evidence>
<dbReference type="Ensembl" id="ENSSORT00005053746.1">
    <property type="protein sequence ID" value="ENSSORP00005052498.1"/>
    <property type="gene ID" value="ENSSORG00005023656.1"/>
</dbReference>
<dbReference type="AlphaFoldDB" id="A0A673CKA1"/>
<organism evidence="2 3">
    <name type="scientific">Sphaeramia orbicularis</name>
    <name type="common">orbiculate cardinalfish</name>
    <dbReference type="NCBI Taxonomy" id="375764"/>
    <lineage>
        <taxon>Eukaryota</taxon>
        <taxon>Metazoa</taxon>
        <taxon>Chordata</taxon>
        <taxon>Craniata</taxon>
        <taxon>Vertebrata</taxon>
        <taxon>Euteleostomi</taxon>
        <taxon>Actinopterygii</taxon>
        <taxon>Neopterygii</taxon>
        <taxon>Teleostei</taxon>
        <taxon>Neoteleostei</taxon>
        <taxon>Acanthomorphata</taxon>
        <taxon>Gobiaria</taxon>
        <taxon>Kurtiformes</taxon>
        <taxon>Apogonoidei</taxon>
        <taxon>Apogonidae</taxon>
        <taxon>Apogoninae</taxon>
        <taxon>Sphaeramia</taxon>
    </lineage>
</organism>
<feature type="compositionally biased region" description="Low complexity" evidence="1">
    <location>
        <begin position="68"/>
        <end position="77"/>
    </location>
</feature>
<dbReference type="Proteomes" id="UP000472271">
    <property type="component" value="Chromosome 15"/>
</dbReference>
<evidence type="ECO:0000313" key="2">
    <source>
        <dbReference type="Ensembl" id="ENSSORP00005052498.1"/>
    </source>
</evidence>
<proteinExistence type="predicted"/>
<feature type="region of interest" description="Disordered" evidence="1">
    <location>
        <begin position="16"/>
        <end position="39"/>
    </location>
</feature>